<evidence type="ECO:0000313" key="2">
    <source>
        <dbReference type="EMBL" id="EHK56798.1"/>
    </source>
</evidence>
<feature type="region of interest" description="Disordered" evidence="1">
    <location>
        <begin position="92"/>
        <end position="135"/>
    </location>
</feature>
<dbReference type="Proteomes" id="UP000003250">
    <property type="component" value="Unassembled WGS sequence"/>
</dbReference>
<dbReference type="RefSeq" id="WP_008836228.1">
    <property type="nucleotide sequence ID" value="NZ_AHAM01000098.1"/>
</dbReference>
<protein>
    <submittedName>
        <fullName evidence="2">Uncharacterized protein</fullName>
    </submittedName>
</protein>
<feature type="compositionally biased region" description="Basic and acidic residues" evidence="1">
    <location>
        <begin position="106"/>
        <end position="131"/>
    </location>
</feature>
<evidence type="ECO:0000313" key="3">
    <source>
        <dbReference type="Proteomes" id="UP000003250"/>
    </source>
</evidence>
<reference evidence="2 3" key="1">
    <citation type="journal article" date="2012" name="J. Bacteriol.">
        <title>Draft Genome Sequence of Mesorhizobium alhagi CCNWXJ12-2T, a Novel Salt-Resistant Species Isolated from the Desert of Northwestern China.</title>
        <authorList>
            <person name="Zhou M."/>
            <person name="Chen W."/>
            <person name="Chen H."/>
            <person name="Wei G."/>
        </authorList>
    </citation>
    <scope>NUCLEOTIDE SEQUENCE [LARGE SCALE GENOMIC DNA]</scope>
    <source>
        <strain evidence="2 3">CCNWXJ12-2</strain>
    </source>
</reference>
<sequence length="158" mass="17952">MADDRNYLVTNNLLDKLPLFATDIEIAVAIVGKARAERWRKERLPTLERRGFPAVDAFHDGRAVPLVRKFYEGYFGITAGFAMAKPSGEERIWQPKNRRKSALAEADDRHDKDTTACHRLTPEEKRAEARANSDAWAAKKKKALEEFRAKRAAETKLG</sequence>
<proteinExistence type="predicted"/>
<name>H0HR18_9HYPH</name>
<keyword evidence="3" id="KW-1185">Reference proteome</keyword>
<accession>H0HR18</accession>
<dbReference type="AlphaFoldDB" id="H0HR18"/>
<dbReference type="EMBL" id="AHAM01000098">
    <property type="protein sequence ID" value="EHK56798.1"/>
    <property type="molecule type" value="Genomic_DNA"/>
</dbReference>
<evidence type="ECO:0000256" key="1">
    <source>
        <dbReference type="SAM" id="MobiDB-lite"/>
    </source>
</evidence>
<gene>
    <name evidence="2" type="ORF">MAXJ12_13006</name>
</gene>
<organism evidence="2 3">
    <name type="scientific">Mesorhizobium alhagi CCNWXJ12-2</name>
    <dbReference type="NCBI Taxonomy" id="1107882"/>
    <lineage>
        <taxon>Bacteria</taxon>
        <taxon>Pseudomonadati</taxon>
        <taxon>Pseudomonadota</taxon>
        <taxon>Alphaproteobacteria</taxon>
        <taxon>Hyphomicrobiales</taxon>
        <taxon>Phyllobacteriaceae</taxon>
        <taxon>Allomesorhizobium</taxon>
    </lineage>
</organism>